<dbReference type="Proteomes" id="UP000078387">
    <property type="component" value="Unassembled WGS sequence"/>
</dbReference>
<dbReference type="EMBL" id="BDEQ01000001">
    <property type="protein sequence ID" value="GAT98335.1"/>
    <property type="molecule type" value="Genomic_DNA"/>
</dbReference>
<dbReference type="eggNOG" id="ENOG502RHAV">
    <property type="taxonomic scope" value="Eukaryota"/>
</dbReference>
<feature type="region of interest" description="Disordered" evidence="1">
    <location>
        <begin position="69"/>
        <end position="90"/>
    </location>
</feature>
<protein>
    <submittedName>
        <fullName evidence="2">Uncharacterized protein</fullName>
    </submittedName>
</protein>
<dbReference type="VEuPathDB" id="AmoebaDB:EHI8A_106420"/>
<evidence type="ECO:0000313" key="3">
    <source>
        <dbReference type="Proteomes" id="UP000078387"/>
    </source>
</evidence>
<organism evidence="2 3">
    <name type="scientific">Entamoeba histolytica</name>
    <dbReference type="NCBI Taxonomy" id="5759"/>
    <lineage>
        <taxon>Eukaryota</taxon>
        <taxon>Amoebozoa</taxon>
        <taxon>Evosea</taxon>
        <taxon>Archamoebae</taxon>
        <taxon>Mastigamoebida</taxon>
        <taxon>Entamoebidae</taxon>
        <taxon>Entamoeba</taxon>
    </lineage>
</organism>
<evidence type="ECO:0000313" key="2">
    <source>
        <dbReference type="EMBL" id="GAT98335.1"/>
    </source>
</evidence>
<reference evidence="2 3" key="1">
    <citation type="submission" date="2016-05" db="EMBL/GenBank/DDBJ databases">
        <title>First whole genome sequencing of Entamoeba histolytica HM1:IMSS-clone-6.</title>
        <authorList>
            <person name="Mukherjee Avik.K."/>
            <person name="Izumyama S."/>
            <person name="Nakada-Tsukui K."/>
            <person name="Nozaki T."/>
        </authorList>
    </citation>
    <scope>NUCLEOTIDE SEQUENCE [LARGE SCALE GENOMIC DNA]</scope>
    <source>
        <strain evidence="2 3">HM1:IMSS clone 6</strain>
    </source>
</reference>
<name>A0A175JY13_ENTHI</name>
<evidence type="ECO:0000256" key="1">
    <source>
        <dbReference type="SAM" id="MobiDB-lite"/>
    </source>
</evidence>
<dbReference type="VEuPathDB" id="AmoebaDB:EHI7A_096160"/>
<dbReference type="VEuPathDB" id="AmoebaDB:EHI_011540"/>
<dbReference type="VEuPathDB" id="AmoebaDB:KM1_178200"/>
<accession>A0A175JY13</accession>
<sequence length="145" mass="16688">MSRPRSKTMSSNVKITRPLKDNPIVIESDYVQPRKNIPINTIQSDDILPQEHQPIISLNLDQLVRPNYESDEQLSRKSTNSKSYGKTKISNNSRRSLLDSLIQNYDSDGMSVVQQLNILQKHPFSFKGHSLSSIKQWKEQCILSY</sequence>
<gene>
    <name evidence="2" type="ORF">CL6EHI_011540</name>
</gene>
<proteinExistence type="predicted"/>
<comment type="caution">
    <text evidence="2">The sequence shown here is derived from an EMBL/GenBank/DDBJ whole genome shotgun (WGS) entry which is preliminary data.</text>
</comment>
<dbReference type="VEuPathDB" id="AmoebaDB:EHI5A_143650"/>
<dbReference type="AlphaFoldDB" id="A0A175JY13"/>